<name>A0ABV7PV03_9ACTN</name>
<keyword evidence="1" id="KW-0812">Transmembrane</keyword>
<feature type="transmembrane region" description="Helical" evidence="1">
    <location>
        <begin position="110"/>
        <end position="131"/>
    </location>
</feature>
<evidence type="ECO:0000313" key="2">
    <source>
        <dbReference type="EMBL" id="MFC3491085.1"/>
    </source>
</evidence>
<gene>
    <name evidence="2" type="ORF">ACFO8M_01105</name>
</gene>
<sequence length="292" mass="32043">MSTTDPAASQRAKRQRRAGDRRFLRGAIAAAAGMVAFAFLFGLGIATTVDMLRHFAIDSTFDDRLPYPMFWGPGTLGFLWILGLGGLIAGSSAASHLLDAYRGGELQPRILASLAAGAVAVAVVVDAPTWLDPLEVGVTLDPVFHEDTPWGAAEWIAYYADRWFPALALVIAGLVVAFSIRHYRRLRRQIADRNRLLREGRRTMGTITDAAQRTTTNDQGQRSVVGVEVTVKFTDDRGVDRWVIRFSRGRSALPGRGFAAVLFDPLRPSVDDLIFVSFYPDPTPAEWIGPEI</sequence>
<evidence type="ECO:0000313" key="3">
    <source>
        <dbReference type="Proteomes" id="UP001595712"/>
    </source>
</evidence>
<dbReference type="RefSeq" id="WP_387969336.1">
    <property type="nucleotide sequence ID" value="NZ_JBHRWO010000004.1"/>
</dbReference>
<feature type="transmembrane region" description="Helical" evidence="1">
    <location>
        <begin position="69"/>
        <end position="89"/>
    </location>
</feature>
<keyword evidence="3" id="KW-1185">Reference proteome</keyword>
<keyword evidence="1" id="KW-0472">Membrane</keyword>
<dbReference type="Proteomes" id="UP001595712">
    <property type="component" value="Unassembled WGS sequence"/>
</dbReference>
<evidence type="ECO:0008006" key="4">
    <source>
        <dbReference type="Google" id="ProtNLM"/>
    </source>
</evidence>
<reference evidence="3" key="1">
    <citation type="journal article" date="2019" name="Int. J. Syst. Evol. Microbiol.">
        <title>The Global Catalogue of Microorganisms (GCM) 10K type strain sequencing project: providing services to taxonomists for standard genome sequencing and annotation.</title>
        <authorList>
            <consortium name="The Broad Institute Genomics Platform"/>
            <consortium name="The Broad Institute Genome Sequencing Center for Infectious Disease"/>
            <person name="Wu L."/>
            <person name="Ma J."/>
        </authorList>
    </citation>
    <scope>NUCLEOTIDE SEQUENCE [LARGE SCALE GENOMIC DNA]</scope>
    <source>
        <strain evidence="3">CGMCC 4.7396</strain>
    </source>
</reference>
<evidence type="ECO:0000256" key="1">
    <source>
        <dbReference type="SAM" id="Phobius"/>
    </source>
</evidence>
<accession>A0ABV7PV03</accession>
<feature type="transmembrane region" description="Helical" evidence="1">
    <location>
        <begin position="23"/>
        <end position="49"/>
    </location>
</feature>
<comment type="caution">
    <text evidence="2">The sequence shown here is derived from an EMBL/GenBank/DDBJ whole genome shotgun (WGS) entry which is preliminary data.</text>
</comment>
<proteinExistence type="predicted"/>
<organism evidence="2 3">
    <name type="scientific">Glycomyces rhizosphaerae</name>
    <dbReference type="NCBI Taxonomy" id="2054422"/>
    <lineage>
        <taxon>Bacteria</taxon>
        <taxon>Bacillati</taxon>
        <taxon>Actinomycetota</taxon>
        <taxon>Actinomycetes</taxon>
        <taxon>Glycomycetales</taxon>
        <taxon>Glycomycetaceae</taxon>
        <taxon>Glycomyces</taxon>
    </lineage>
</organism>
<protein>
    <recommendedName>
        <fullName evidence="4">DUF3592 domain-containing protein</fullName>
    </recommendedName>
</protein>
<keyword evidence="1" id="KW-1133">Transmembrane helix</keyword>
<feature type="transmembrane region" description="Helical" evidence="1">
    <location>
        <begin position="163"/>
        <end position="180"/>
    </location>
</feature>
<dbReference type="EMBL" id="JBHRWO010000004">
    <property type="protein sequence ID" value="MFC3491085.1"/>
    <property type="molecule type" value="Genomic_DNA"/>
</dbReference>